<protein>
    <submittedName>
        <fullName evidence="2">Uncharacterized protein</fullName>
    </submittedName>
</protein>
<evidence type="ECO:0000256" key="1">
    <source>
        <dbReference type="SAM" id="MobiDB-lite"/>
    </source>
</evidence>
<gene>
    <name evidence="2" type="ORF">NCTC10815_00524</name>
</gene>
<sequence length="67" mass="7773">MVVPWGYRENGTDPKVNMSISREVFDKYFELKTKRAKAKKDKSVVDQPINNRKAASKAQSEQTKKDR</sequence>
<reference evidence="2 3" key="1">
    <citation type="submission" date="2018-06" db="EMBL/GenBank/DDBJ databases">
        <authorList>
            <consortium name="Pathogen Informatics"/>
            <person name="Doyle S."/>
        </authorList>
    </citation>
    <scope>NUCLEOTIDE SEQUENCE [LARGE SCALE GENOMIC DNA]</scope>
    <source>
        <strain evidence="3">NCTC 10815</strain>
    </source>
</reference>
<dbReference type="Proteomes" id="UP000254879">
    <property type="component" value="Unassembled WGS sequence"/>
</dbReference>
<organism evidence="2 3">
    <name type="scientific">Listeria grayi</name>
    <name type="common">Listeria murrayi</name>
    <dbReference type="NCBI Taxonomy" id="1641"/>
    <lineage>
        <taxon>Bacteria</taxon>
        <taxon>Bacillati</taxon>
        <taxon>Bacillota</taxon>
        <taxon>Bacilli</taxon>
        <taxon>Bacillales</taxon>
        <taxon>Listeriaceae</taxon>
        <taxon>Listeria</taxon>
    </lineage>
</organism>
<feature type="region of interest" description="Disordered" evidence="1">
    <location>
        <begin position="36"/>
        <end position="67"/>
    </location>
</feature>
<accession>A0A378MCK3</accession>
<dbReference type="AlphaFoldDB" id="A0A378MCK3"/>
<name>A0A378MCK3_LISGR</name>
<proteinExistence type="predicted"/>
<evidence type="ECO:0000313" key="2">
    <source>
        <dbReference type="EMBL" id="STY43236.1"/>
    </source>
</evidence>
<dbReference type="EMBL" id="UGPG01000001">
    <property type="protein sequence ID" value="STY43236.1"/>
    <property type="molecule type" value="Genomic_DNA"/>
</dbReference>
<evidence type="ECO:0000313" key="3">
    <source>
        <dbReference type="Proteomes" id="UP000254879"/>
    </source>
</evidence>